<dbReference type="InterPro" id="IPR020825">
    <property type="entry name" value="Phe-tRNA_synthase-like_B3/B4"/>
</dbReference>
<dbReference type="InterPro" id="IPR012094">
    <property type="entry name" value="tRNA_Ile_lys_synt"/>
</dbReference>
<evidence type="ECO:0000313" key="10">
    <source>
        <dbReference type="EMBL" id="AHM57088.1"/>
    </source>
</evidence>
<gene>
    <name evidence="8 10" type="primary">tilS</name>
    <name evidence="10" type="ORF">EAL2_c17960</name>
</gene>
<evidence type="ECO:0000256" key="3">
    <source>
        <dbReference type="ARBA" id="ARBA00022598"/>
    </source>
</evidence>
<dbReference type="InterPro" id="IPR011063">
    <property type="entry name" value="TilS/TtcA_N"/>
</dbReference>
<dbReference type="HAMAP" id="MF_01161">
    <property type="entry name" value="tRNA_Ile_lys_synt"/>
    <property type="match status" value="1"/>
</dbReference>
<dbReference type="SMART" id="SM00977">
    <property type="entry name" value="TilS_C"/>
    <property type="match status" value="1"/>
</dbReference>
<dbReference type="GO" id="GO:0005524">
    <property type="term" value="F:ATP binding"/>
    <property type="evidence" value="ECO:0007669"/>
    <property type="project" value="UniProtKB-UniRule"/>
</dbReference>
<dbReference type="InterPro" id="IPR014729">
    <property type="entry name" value="Rossmann-like_a/b/a_fold"/>
</dbReference>
<dbReference type="SUPFAM" id="SSF56037">
    <property type="entry name" value="PheT/TilS domain"/>
    <property type="match status" value="1"/>
</dbReference>
<dbReference type="GO" id="GO:0005737">
    <property type="term" value="C:cytoplasm"/>
    <property type="evidence" value="ECO:0007669"/>
    <property type="project" value="UniProtKB-SubCell"/>
</dbReference>
<dbReference type="PATRIC" id="fig|1286171.3.peg.1755"/>
<dbReference type="NCBIfam" id="TIGR02433">
    <property type="entry name" value="lysidine_TilS_C"/>
    <property type="match status" value="1"/>
</dbReference>
<dbReference type="CDD" id="cd01992">
    <property type="entry name" value="TilS_N"/>
    <property type="match status" value="1"/>
</dbReference>
<evidence type="ECO:0000256" key="1">
    <source>
        <dbReference type="ARBA" id="ARBA00004496"/>
    </source>
</evidence>
<keyword evidence="3 8" id="KW-0436">Ligase</keyword>
<dbReference type="PANTHER" id="PTHR43033:SF1">
    <property type="entry name" value="TRNA(ILE)-LYSIDINE SYNTHASE-RELATED"/>
    <property type="match status" value="1"/>
</dbReference>
<keyword evidence="6 8" id="KW-0067">ATP-binding</keyword>
<dbReference type="HOGENOM" id="CLU_018869_0_1_9"/>
<protein>
    <recommendedName>
        <fullName evidence="8">tRNA(Ile)-lysidine synthase</fullName>
        <ecNumber evidence="8">6.3.4.19</ecNumber>
    </recommendedName>
    <alternativeName>
        <fullName evidence="8">tRNA(Ile)-2-lysyl-cytidine synthase</fullName>
    </alternativeName>
    <alternativeName>
        <fullName evidence="8">tRNA(Ile)-lysidine synthetase</fullName>
    </alternativeName>
</protein>
<name>W8TGX0_PEPAC</name>
<dbReference type="AlphaFoldDB" id="W8TGX0"/>
<dbReference type="InterPro" id="IPR012795">
    <property type="entry name" value="tRNA_Ile_lys_synt_N"/>
</dbReference>
<proteinExistence type="inferred from homology"/>
<dbReference type="OrthoDB" id="9807403at2"/>
<dbReference type="Pfam" id="PF11734">
    <property type="entry name" value="TilS_C"/>
    <property type="match status" value="1"/>
</dbReference>
<evidence type="ECO:0000256" key="6">
    <source>
        <dbReference type="ARBA" id="ARBA00022840"/>
    </source>
</evidence>
<evidence type="ECO:0000256" key="4">
    <source>
        <dbReference type="ARBA" id="ARBA00022694"/>
    </source>
</evidence>
<accession>W8TGX0</accession>
<feature type="binding site" evidence="8">
    <location>
        <begin position="27"/>
        <end position="32"/>
    </location>
    <ligand>
        <name>ATP</name>
        <dbReference type="ChEBI" id="CHEBI:30616"/>
    </ligand>
</feature>
<evidence type="ECO:0000256" key="7">
    <source>
        <dbReference type="ARBA" id="ARBA00048539"/>
    </source>
</evidence>
<dbReference type="SUPFAM" id="SSF82829">
    <property type="entry name" value="MesJ substrate recognition domain-like"/>
    <property type="match status" value="1"/>
</dbReference>
<evidence type="ECO:0000313" key="11">
    <source>
        <dbReference type="Proteomes" id="UP000019591"/>
    </source>
</evidence>
<dbReference type="Gene3D" id="3.40.50.620">
    <property type="entry name" value="HUPs"/>
    <property type="match status" value="1"/>
</dbReference>
<dbReference type="Proteomes" id="UP000019591">
    <property type="component" value="Chromosome"/>
</dbReference>
<sequence>MILEKVKNTIEKHSMLKKGDKVIIALSGGPDSVCLMDVLSRLKDEYGIRLYAAHLNHQIRGIEAQKDAMFCMKRCEEEGIMCFIKAYDVPAYSREKGLSIEEGARELRYGMFFELQKKLSADKIAVAHNLDDQAETLIMRMMRGTGLEGLKGMEYSRRDGIIRPLLDVTRAEIEAYISQRGLSFRLDSTNLEDIYTRNKIRLRLIPYMDDNFNVDMKKALSRMGSLLSDDAEYINSCAKTEFDRVCSMEGEVRIDTDALTALHNAISSRVVRMAIGAILGDIKGVQQVHIEYVIELARGGKEGSRIDISRGLMAIKENGRIVIKKNQAPDSNAEKMSFHYDLESEGSVRIEEIGVRVQTKIIDKGDSLHIERDRHTAYFDFDKVKGKLSITSRMEGDRIRPIGLGGTKKLKDLFIDLKIEREKRDYIPVLRDENGVMWVMGYRLSEAYRVDAHTKRLLKVTFTEL</sequence>
<evidence type="ECO:0000259" key="9">
    <source>
        <dbReference type="SMART" id="SM00977"/>
    </source>
</evidence>
<comment type="domain">
    <text evidence="8">The N-terminal region contains the highly conserved SGGXDS motif, predicted to be a P-loop motif involved in ATP binding.</text>
</comment>
<dbReference type="NCBIfam" id="TIGR02432">
    <property type="entry name" value="lysidine_TilS_N"/>
    <property type="match status" value="1"/>
</dbReference>
<keyword evidence="4 8" id="KW-0819">tRNA processing</keyword>
<dbReference type="KEGG" id="eac:EAL2_c17960"/>
<comment type="function">
    <text evidence="8">Ligates lysine onto the cytidine present at position 34 of the AUA codon-specific tRNA(Ile) that contains the anticodon CAU, in an ATP-dependent manner. Cytidine is converted to lysidine, thus changing the amino acid specificity of the tRNA from methionine to isoleucine.</text>
</comment>
<evidence type="ECO:0000256" key="8">
    <source>
        <dbReference type="HAMAP-Rule" id="MF_01161"/>
    </source>
</evidence>
<dbReference type="EMBL" id="CP007452">
    <property type="protein sequence ID" value="AHM57088.1"/>
    <property type="molecule type" value="Genomic_DNA"/>
</dbReference>
<keyword evidence="2 8" id="KW-0963">Cytoplasm</keyword>
<evidence type="ECO:0000256" key="2">
    <source>
        <dbReference type="ARBA" id="ARBA00022490"/>
    </source>
</evidence>
<dbReference type="GO" id="GO:0032267">
    <property type="term" value="F:tRNA(Ile)-lysidine synthase activity"/>
    <property type="evidence" value="ECO:0007669"/>
    <property type="project" value="UniProtKB-EC"/>
</dbReference>
<comment type="similarity">
    <text evidence="8">Belongs to the tRNA(Ile)-lysidine synthase family.</text>
</comment>
<evidence type="ECO:0000256" key="5">
    <source>
        <dbReference type="ARBA" id="ARBA00022741"/>
    </source>
</evidence>
<comment type="catalytic activity">
    <reaction evidence="7 8">
        <text>cytidine(34) in tRNA(Ile2) + L-lysine + ATP = lysidine(34) in tRNA(Ile2) + AMP + diphosphate + H(+)</text>
        <dbReference type="Rhea" id="RHEA:43744"/>
        <dbReference type="Rhea" id="RHEA-COMP:10625"/>
        <dbReference type="Rhea" id="RHEA-COMP:10670"/>
        <dbReference type="ChEBI" id="CHEBI:15378"/>
        <dbReference type="ChEBI" id="CHEBI:30616"/>
        <dbReference type="ChEBI" id="CHEBI:32551"/>
        <dbReference type="ChEBI" id="CHEBI:33019"/>
        <dbReference type="ChEBI" id="CHEBI:82748"/>
        <dbReference type="ChEBI" id="CHEBI:83665"/>
        <dbReference type="ChEBI" id="CHEBI:456215"/>
        <dbReference type="EC" id="6.3.4.19"/>
    </reaction>
</comment>
<dbReference type="Pfam" id="PF01171">
    <property type="entry name" value="ATP_bind_3"/>
    <property type="match status" value="1"/>
</dbReference>
<dbReference type="RefSeq" id="WP_025436045.1">
    <property type="nucleotide sequence ID" value="NZ_CP007452.1"/>
</dbReference>
<dbReference type="eggNOG" id="COG0037">
    <property type="taxonomic scope" value="Bacteria"/>
</dbReference>
<dbReference type="InterPro" id="IPR012796">
    <property type="entry name" value="Lysidine-tRNA-synth_C"/>
</dbReference>
<keyword evidence="11" id="KW-1185">Reference proteome</keyword>
<dbReference type="STRING" id="1286171.EAL2_c17960"/>
<dbReference type="Gene3D" id="1.20.59.20">
    <property type="match status" value="1"/>
</dbReference>
<dbReference type="SUPFAM" id="SSF52402">
    <property type="entry name" value="Adenine nucleotide alpha hydrolases-like"/>
    <property type="match status" value="1"/>
</dbReference>
<keyword evidence="5 8" id="KW-0547">Nucleotide-binding</keyword>
<reference evidence="10 11" key="1">
    <citation type="journal article" date="2014" name="Genome Announc.">
        <title>Complete Genome Sequence of Amino Acid-Utilizing Eubacterium acidaminophilum al-2 (DSM 3953).</title>
        <authorList>
            <person name="Poehlein A."/>
            <person name="Andreesen J.R."/>
            <person name="Daniel R."/>
        </authorList>
    </citation>
    <scope>NUCLEOTIDE SEQUENCE [LARGE SCALE GENOMIC DNA]</scope>
    <source>
        <strain evidence="10 11">DSM 3953</strain>
    </source>
</reference>
<dbReference type="PANTHER" id="PTHR43033">
    <property type="entry name" value="TRNA(ILE)-LYSIDINE SYNTHASE-RELATED"/>
    <property type="match status" value="1"/>
</dbReference>
<organism evidence="10 11">
    <name type="scientific">Peptoclostridium acidaminophilum DSM 3953</name>
    <dbReference type="NCBI Taxonomy" id="1286171"/>
    <lineage>
        <taxon>Bacteria</taxon>
        <taxon>Bacillati</taxon>
        <taxon>Bacillota</taxon>
        <taxon>Clostridia</taxon>
        <taxon>Peptostreptococcales</taxon>
        <taxon>Peptoclostridiaceae</taxon>
        <taxon>Peptoclostridium</taxon>
    </lineage>
</organism>
<feature type="domain" description="Lysidine-tRNA(Ile) synthetase C-terminal" evidence="9">
    <location>
        <begin position="388"/>
        <end position="460"/>
    </location>
</feature>
<dbReference type="GO" id="GO:0006400">
    <property type="term" value="P:tRNA modification"/>
    <property type="evidence" value="ECO:0007669"/>
    <property type="project" value="UniProtKB-UniRule"/>
</dbReference>
<dbReference type="EC" id="6.3.4.19" evidence="8"/>
<dbReference type="Gene3D" id="3.50.40.10">
    <property type="entry name" value="Phenylalanyl-trna Synthetase, Chain B, domain 3"/>
    <property type="match status" value="1"/>
</dbReference>
<comment type="subcellular location">
    <subcellularLocation>
        <location evidence="1 8">Cytoplasm</location>
    </subcellularLocation>
</comment>